<sequence>MEAMAISMANAVDLTQREEREARYLKIVGRYDRQTIDTWPQILAEVALALEESPTDILGAVFGMLELHNADRGQFFTPFEVCRLMAGVLIGNGGDARGIIEQSGFVTVQEPACGAGAMVIALAEALRDTGINYQQHMHVTAIDVDPRAAHMAFVQFSLLHIPATVIVGNSLTLETREYWFTPAHILGGWSRKLAASAAAAPEASVPVAPVATPGVPTQPVPAERPLLQLSLF</sequence>
<dbReference type="PRINTS" id="PR00507">
    <property type="entry name" value="N12N6MTFRASE"/>
</dbReference>
<dbReference type="InterPro" id="IPR029063">
    <property type="entry name" value="SAM-dependent_MTases_sf"/>
</dbReference>
<dbReference type="SUPFAM" id="SSF53335">
    <property type="entry name" value="S-adenosyl-L-methionine-dependent methyltransferases"/>
    <property type="match status" value="1"/>
</dbReference>
<reference evidence="3 4" key="1">
    <citation type="submission" date="2020-04" db="EMBL/GenBank/DDBJ databases">
        <title>Description of novel Gluconacetobacter.</title>
        <authorList>
            <person name="Sombolestani A."/>
        </authorList>
    </citation>
    <scope>NUCLEOTIDE SEQUENCE [LARGE SCALE GENOMIC DNA]</scope>
    <source>
        <strain evidence="3 4">LMG 27801</strain>
    </source>
</reference>
<protein>
    <submittedName>
        <fullName evidence="3">SAM-dependent DNA methyltransferase</fullName>
    </submittedName>
</protein>
<keyword evidence="4" id="KW-1185">Reference proteome</keyword>
<accession>A0A7W4IVU0</accession>
<keyword evidence="3" id="KW-0808">Transferase</keyword>
<dbReference type="GO" id="GO:0008170">
    <property type="term" value="F:N-methyltransferase activity"/>
    <property type="evidence" value="ECO:0007669"/>
    <property type="project" value="InterPro"/>
</dbReference>
<dbReference type="GO" id="GO:0032259">
    <property type="term" value="P:methylation"/>
    <property type="evidence" value="ECO:0007669"/>
    <property type="project" value="UniProtKB-KW"/>
</dbReference>
<evidence type="ECO:0000256" key="1">
    <source>
        <dbReference type="ARBA" id="ARBA00006594"/>
    </source>
</evidence>
<dbReference type="Gene3D" id="3.40.50.150">
    <property type="entry name" value="Vaccinia Virus protein VP39"/>
    <property type="match status" value="1"/>
</dbReference>
<name>A0A7W4IVU0_9PROT</name>
<dbReference type="AlphaFoldDB" id="A0A7W4IVU0"/>
<feature type="domain" description="DNA methylase adenine-specific" evidence="2">
    <location>
        <begin position="70"/>
        <end position="172"/>
    </location>
</feature>
<organism evidence="3 4">
    <name type="scientific">Gluconacetobacter aggeris</name>
    <dbReference type="NCBI Taxonomy" id="1286186"/>
    <lineage>
        <taxon>Bacteria</taxon>
        <taxon>Pseudomonadati</taxon>
        <taxon>Pseudomonadota</taxon>
        <taxon>Alphaproteobacteria</taxon>
        <taxon>Acetobacterales</taxon>
        <taxon>Acetobacteraceae</taxon>
        <taxon>Gluconacetobacter</taxon>
    </lineage>
</organism>
<evidence type="ECO:0000313" key="4">
    <source>
        <dbReference type="Proteomes" id="UP000559860"/>
    </source>
</evidence>
<evidence type="ECO:0000259" key="2">
    <source>
        <dbReference type="Pfam" id="PF02384"/>
    </source>
</evidence>
<dbReference type="EMBL" id="JABEQD010000015">
    <property type="protein sequence ID" value="MBB2170000.1"/>
    <property type="molecule type" value="Genomic_DNA"/>
</dbReference>
<dbReference type="InterPro" id="IPR003356">
    <property type="entry name" value="DNA_methylase_A-5"/>
</dbReference>
<dbReference type="GO" id="GO:0003677">
    <property type="term" value="F:DNA binding"/>
    <property type="evidence" value="ECO:0007669"/>
    <property type="project" value="InterPro"/>
</dbReference>
<keyword evidence="3" id="KW-0489">Methyltransferase</keyword>
<evidence type="ECO:0000313" key="3">
    <source>
        <dbReference type="EMBL" id="MBB2170000.1"/>
    </source>
</evidence>
<dbReference type="Pfam" id="PF02384">
    <property type="entry name" value="N6_Mtase"/>
    <property type="match status" value="1"/>
</dbReference>
<comment type="similarity">
    <text evidence="1">Belongs to the N(4)/N(6)-methyltransferase family.</text>
</comment>
<gene>
    <name evidence="3" type="ORF">HLH36_16880</name>
</gene>
<comment type="caution">
    <text evidence="3">The sequence shown here is derived from an EMBL/GenBank/DDBJ whole genome shotgun (WGS) entry which is preliminary data.</text>
</comment>
<proteinExistence type="inferred from homology"/>
<dbReference type="Proteomes" id="UP000559860">
    <property type="component" value="Unassembled WGS sequence"/>
</dbReference>